<comment type="subcellular location">
    <subcellularLocation>
        <location evidence="1">Membrane</location>
        <topology evidence="1">Multi-pass membrane protein</topology>
    </subcellularLocation>
</comment>
<feature type="transmembrane region" description="Helical" evidence="6">
    <location>
        <begin position="49"/>
        <end position="77"/>
    </location>
</feature>
<accession>A0A9P7XGL6</accession>
<dbReference type="Proteomes" id="UP000707451">
    <property type="component" value="Unassembled WGS sequence"/>
</dbReference>
<dbReference type="EMBL" id="JAHRHY010000027">
    <property type="protein sequence ID" value="KAG9060950.1"/>
    <property type="molecule type" value="Genomic_DNA"/>
</dbReference>
<evidence type="ECO:0000256" key="1">
    <source>
        <dbReference type="ARBA" id="ARBA00004141"/>
    </source>
</evidence>
<evidence type="ECO:0000256" key="4">
    <source>
        <dbReference type="ARBA" id="ARBA00023136"/>
    </source>
</evidence>
<dbReference type="PANTHER" id="PTHR11662:SF399">
    <property type="entry name" value="FI19708P1-RELATED"/>
    <property type="match status" value="1"/>
</dbReference>
<feature type="region of interest" description="Disordered" evidence="5">
    <location>
        <begin position="163"/>
        <end position="194"/>
    </location>
</feature>
<protein>
    <recommendedName>
        <fullName evidence="9">Major facilitator superfamily (MFS) profile domain-containing protein</fullName>
    </recommendedName>
</protein>
<feature type="transmembrane region" description="Helical" evidence="6">
    <location>
        <begin position="20"/>
        <end position="37"/>
    </location>
</feature>
<gene>
    <name evidence="7" type="ORF">KI688_007777</name>
</gene>
<feature type="compositionally biased region" description="Basic and acidic residues" evidence="5">
    <location>
        <begin position="170"/>
        <end position="194"/>
    </location>
</feature>
<dbReference type="OrthoDB" id="6730379at2759"/>
<evidence type="ECO:0000313" key="8">
    <source>
        <dbReference type="Proteomes" id="UP000707451"/>
    </source>
</evidence>
<keyword evidence="8" id="KW-1185">Reference proteome</keyword>
<dbReference type="SUPFAM" id="SSF103473">
    <property type="entry name" value="MFS general substrate transporter"/>
    <property type="match status" value="1"/>
</dbReference>
<sequence length="276" mass="30480">MAVAIVAIGAEFGYNKAQQGIILASFFFGYIVTPILGGTLSDRYGGKAVLATGALVWTVFTVCTPLAAATGLTWLVIARIGLGLGEASDPSSSTLISEKEARWISQQKRLNHIQGQDQEALHRLPDTANQADHVSGGQLEDENEQIRTISSNGEPILYRPLSSIPLEQTTSRHSEGSDESVLRTRSDESPREGVERFVDTPARILSENPLCNTEDESSKSMNMWLAFRNRKRVDRSVHTNTPKAPVPWKQLLKRREVWAIIISQVTKRFKIGIGLR</sequence>
<dbReference type="Gene3D" id="1.20.1250.20">
    <property type="entry name" value="MFS general substrate transporter like domains"/>
    <property type="match status" value="1"/>
</dbReference>
<dbReference type="GO" id="GO:0016020">
    <property type="term" value="C:membrane"/>
    <property type="evidence" value="ECO:0007669"/>
    <property type="project" value="UniProtKB-SubCell"/>
</dbReference>
<proteinExistence type="predicted"/>
<keyword evidence="2 6" id="KW-0812">Transmembrane</keyword>
<evidence type="ECO:0000256" key="6">
    <source>
        <dbReference type="SAM" id="Phobius"/>
    </source>
</evidence>
<dbReference type="GO" id="GO:0022857">
    <property type="term" value="F:transmembrane transporter activity"/>
    <property type="evidence" value="ECO:0007669"/>
    <property type="project" value="InterPro"/>
</dbReference>
<comment type="caution">
    <text evidence="7">The sequence shown here is derived from an EMBL/GenBank/DDBJ whole genome shotgun (WGS) entry which is preliminary data.</text>
</comment>
<reference evidence="7" key="1">
    <citation type="submission" date="2021-06" db="EMBL/GenBank/DDBJ databases">
        <title>Genome Sequence of Mortierella hyaline Strain SCG-10, a Cold-Adapted, Nitrate-Reducing Fungus Isolated from Soil in Minnesota, USA.</title>
        <authorList>
            <person name="Aldossari N."/>
        </authorList>
    </citation>
    <scope>NUCLEOTIDE SEQUENCE</scope>
    <source>
        <strain evidence="7">SCG-10</strain>
    </source>
</reference>
<evidence type="ECO:0000256" key="3">
    <source>
        <dbReference type="ARBA" id="ARBA00022989"/>
    </source>
</evidence>
<evidence type="ECO:0000313" key="7">
    <source>
        <dbReference type="EMBL" id="KAG9060950.1"/>
    </source>
</evidence>
<evidence type="ECO:0000256" key="5">
    <source>
        <dbReference type="SAM" id="MobiDB-lite"/>
    </source>
</evidence>
<keyword evidence="4 6" id="KW-0472">Membrane</keyword>
<name>A0A9P7XGL6_9FUNG</name>
<organism evidence="7 8">
    <name type="scientific">Linnemannia hyalina</name>
    <dbReference type="NCBI Taxonomy" id="64524"/>
    <lineage>
        <taxon>Eukaryota</taxon>
        <taxon>Fungi</taxon>
        <taxon>Fungi incertae sedis</taxon>
        <taxon>Mucoromycota</taxon>
        <taxon>Mortierellomycotina</taxon>
        <taxon>Mortierellomycetes</taxon>
        <taxon>Mortierellales</taxon>
        <taxon>Mortierellaceae</taxon>
        <taxon>Linnemannia</taxon>
    </lineage>
</organism>
<dbReference type="InterPro" id="IPR036259">
    <property type="entry name" value="MFS_trans_sf"/>
</dbReference>
<dbReference type="AlphaFoldDB" id="A0A9P7XGL6"/>
<dbReference type="InterPro" id="IPR050382">
    <property type="entry name" value="MFS_Na/Anion_cotransporter"/>
</dbReference>
<evidence type="ECO:0008006" key="9">
    <source>
        <dbReference type="Google" id="ProtNLM"/>
    </source>
</evidence>
<dbReference type="Pfam" id="PF07690">
    <property type="entry name" value="MFS_1"/>
    <property type="match status" value="1"/>
</dbReference>
<evidence type="ECO:0000256" key="2">
    <source>
        <dbReference type="ARBA" id="ARBA00022692"/>
    </source>
</evidence>
<dbReference type="PANTHER" id="PTHR11662">
    <property type="entry name" value="SOLUTE CARRIER FAMILY 17"/>
    <property type="match status" value="1"/>
</dbReference>
<keyword evidence="3 6" id="KW-1133">Transmembrane helix</keyword>
<dbReference type="InterPro" id="IPR011701">
    <property type="entry name" value="MFS"/>
</dbReference>